<feature type="transmembrane region" description="Helical" evidence="1">
    <location>
        <begin position="141"/>
        <end position="160"/>
    </location>
</feature>
<keyword evidence="1" id="KW-1133">Transmembrane helix</keyword>
<gene>
    <name evidence="2" type="ORF">IT774_07795</name>
</gene>
<organism evidence="2 3">
    <name type="scientific">Salinimonas marina</name>
    <dbReference type="NCBI Taxonomy" id="2785918"/>
    <lineage>
        <taxon>Bacteria</taxon>
        <taxon>Pseudomonadati</taxon>
        <taxon>Pseudomonadota</taxon>
        <taxon>Gammaproteobacteria</taxon>
        <taxon>Alteromonadales</taxon>
        <taxon>Alteromonadaceae</taxon>
        <taxon>Alteromonas/Salinimonas group</taxon>
        <taxon>Salinimonas</taxon>
    </lineage>
</organism>
<feature type="transmembrane region" description="Helical" evidence="1">
    <location>
        <begin position="40"/>
        <end position="63"/>
    </location>
</feature>
<name>A0A7S9HEL0_9ALTE</name>
<dbReference type="EMBL" id="CP064795">
    <property type="protein sequence ID" value="QPG06997.1"/>
    <property type="molecule type" value="Genomic_DNA"/>
</dbReference>
<feature type="transmembrane region" description="Helical" evidence="1">
    <location>
        <begin position="83"/>
        <end position="105"/>
    </location>
</feature>
<dbReference type="PANTHER" id="PTHR40076">
    <property type="entry name" value="MEMBRANE PROTEIN-RELATED"/>
    <property type="match status" value="1"/>
</dbReference>
<evidence type="ECO:0000256" key="1">
    <source>
        <dbReference type="SAM" id="Phobius"/>
    </source>
</evidence>
<feature type="transmembrane region" description="Helical" evidence="1">
    <location>
        <begin position="117"/>
        <end position="135"/>
    </location>
</feature>
<keyword evidence="1" id="KW-0472">Membrane</keyword>
<evidence type="ECO:0000313" key="2">
    <source>
        <dbReference type="EMBL" id="QPG06997.1"/>
    </source>
</evidence>
<proteinExistence type="predicted"/>
<dbReference type="KEGG" id="smaa:IT774_07795"/>
<dbReference type="RefSeq" id="WP_195812069.1">
    <property type="nucleotide sequence ID" value="NZ_CP064795.1"/>
</dbReference>
<evidence type="ECO:0008006" key="4">
    <source>
        <dbReference type="Google" id="ProtNLM"/>
    </source>
</evidence>
<keyword evidence="3" id="KW-1185">Reference proteome</keyword>
<sequence>MSNTNQNPQGDRLEKTLAGDYEFSVKHILLRANNLVKNHYPLLIAGCGVILLVVAILMAILVSRFSLEGLTELSQSQQAFIDVVVIFLMAPITTGLILLASDLAANRPVRFQNLFDYLPQILSLAVAQLFVSILVQLGLYLLIVPGMYVFMASVFTLPIIAQRKVPVTSALMLSFKVVNRYLSGFISLFGIFILLLMLSAFTLGLAMLWVMPLYYATVGLLFNDLFGSQTSQSASEPSNNESTFDA</sequence>
<protein>
    <recommendedName>
        <fullName evidence="4">Stress protein</fullName>
    </recommendedName>
</protein>
<dbReference type="AlphaFoldDB" id="A0A7S9HEL0"/>
<accession>A0A7S9HEL0</accession>
<dbReference type="Proteomes" id="UP000595095">
    <property type="component" value="Chromosome"/>
</dbReference>
<evidence type="ECO:0000313" key="3">
    <source>
        <dbReference type="Proteomes" id="UP000595095"/>
    </source>
</evidence>
<keyword evidence="1" id="KW-0812">Transmembrane</keyword>
<reference evidence="2 3" key="1">
    <citation type="submission" date="2020-11" db="EMBL/GenBank/DDBJ databases">
        <title>Complete genome sequence for Salinimonas sp. strain G2-b.</title>
        <authorList>
            <person name="Park S.-J."/>
        </authorList>
    </citation>
    <scope>NUCLEOTIDE SEQUENCE [LARGE SCALE GENOMIC DNA]</scope>
    <source>
        <strain evidence="2 3">G2-b</strain>
    </source>
</reference>
<dbReference type="PANTHER" id="PTHR40076:SF1">
    <property type="entry name" value="MEMBRANE PROTEIN"/>
    <property type="match status" value="1"/>
</dbReference>
<feature type="transmembrane region" description="Helical" evidence="1">
    <location>
        <begin position="181"/>
        <end position="201"/>
    </location>
</feature>
<dbReference type="InterPro" id="IPR010380">
    <property type="entry name" value="DUF975"/>
</dbReference>